<feature type="transmembrane region" description="Helical" evidence="14">
    <location>
        <begin position="104"/>
        <end position="126"/>
    </location>
</feature>
<dbReference type="PANTHER" id="PTHR10489">
    <property type="entry name" value="CELL ADHESION MOLECULE"/>
    <property type="match status" value="1"/>
</dbReference>
<evidence type="ECO:0000256" key="9">
    <source>
        <dbReference type="ARBA" id="ARBA00023170"/>
    </source>
</evidence>
<keyword evidence="3" id="KW-1003">Cell membrane</keyword>
<evidence type="ECO:0000256" key="2">
    <source>
        <dbReference type="ARBA" id="ARBA00022473"/>
    </source>
</evidence>
<feature type="transmembrane region" description="Helical" evidence="14">
    <location>
        <begin position="147"/>
        <end position="165"/>
    </location>
</feature>
<dbReference type="Ensembl" id="ENSEEET00000028573.2">
    <property type="protein sequence ID" value="ENSEEEP00000028247.2"/>
    <property type="gene ID" value="ENSEEEG00000013581.2"/>
</dbReference>
<evidence type="ECO:0000256" key="3">
    <source>
        <dbReference type="ARBA" id="ARBA00022475"/>
    </source>
</evidence>
<feature type="domain" description="G-protein coupled receptors family 1 profile" evidence="15">
    <location>
        <begin position="44"/>
        <end position="316"/>
    </location>
</feature>
<evidence type="ECO:0000256" key="4">
    <source>
        <dbReference type="ARBA" id="ARBA00022692"/>
    </source>
</evidence>
<comment type="similarity">
    <text evidence="13">Belongs to the G-protein coupled receptor 1 family.</text>
</comment>
<dbReference type="PROSITE" id="PS50262">
    <property type="entry name" value="G_PROTEIN_RECEP_F1_2"/>
    <property type="match status" value="1"/>
</dbReference>
<feature type="transmembrane region" description="Helical" evidence="14">
    <location>
        <begin position="210"/>
        <end position="229"/>
    </location>
</feature>
<dbReference type="GO" id="GO:0006955">
    <property type="term" value="P:immune response"/>
    <property type="evidence" value="ECO:0007669"/>
    <property type="project" value="TreeGrafter"/>
</dbReference>
<protein>
    <recommendedName>
        <fullName evidence="15">G-protein coupled receptors family 1 profile domain-containing protein</fullName>
    </recommendedName>
</protein>
<dbReference type="GO" id="GO:0016493">
    <property type="term" value="F:C-C chemokine receptor activity"/>
    <property type="evidence" value="ECO:0007669"/>
    <property type="project" value="TreeGrafter"/>
</dbReference>
<dbReference type="GeneTree" id="ENSGT01130000278303"/>
<dbReference type="Gene3D" id="1.20.1070.10">
    <property type="entry name" value="Rhodopsin 7-helix transmembrane proteins"/>
    <property type="match status" value="1"/>
</dbReference>
<dbReference type="SUPFAM" id="SSF81321">
    <property type="entry name" value="Family A G protein-coupled receptor-like"/>
    <property type="match status" value="1"/>
</dbReference>
<reference evidence="16" key="4">
    <citation type="submission" date="2025-08" db="UniProtKB">
        <authorList>
            <consortium name="Ensembl"/>
        </authorList>
    </citation>
    <scope>IDENTIFICATION</scope>
</reference>
<gene>
    <name evidence="16" type="primary">aplnr2</name>
</gene>
<sequence length="376" mass="41808">EQKIIYSDIYYFSDQDVCDYSEWRATRVLIPAVYLLAFVAGTLGNGLVLWVTSRSSRSVTESLIASLALADLVFVTTLPLWAVYTALDYHWPFGSVLCRISSYLVALNMYASVFSLTSLSVERYCVIVQGRNSNGARSRAAARARQVVGGVWTAACVLALPALLLRTEGEAGATHCLCDMDYSSVVSADLDPATREQAELLWSTVLGLKSTLLGFLLPLTVLLLCYCSLGRLLSQHFSLGPRPDRPRQRRLLRVITSLVLAFFLCWLPFHTNKTLSALVELGFLPYSCDFDQWLMGAHPYAICLGYANSCLNPLLYTCCDPAFRRYCRAVAHRICRQQGRESPSKSSVIQSGTKGETEEEVNISYSQHLLSSILYK</sequence>
<keyword evidence="2" id="KW-0217">Developmental protein</keyword>
<keyword evidence="6 13" id="KW-0297">G-protein coupled receptor</keyword>
<evidence type="ECO:0000256" key="1">
    <source>
        <dbReference type="ARBA" id="ARBA00004236"/>
    </source>
</evidence>
<evidence type="ECO:0000256" key="11">
    <source>
        <dbReference type="ARBA" id="ARBA00023218"/>
    </source>
</evidence>
<reference evidence="16" key="3">
    <citation type="submission" date="2020-05" db="EMBL/GenBank/DDBJ databases">
        <title>Electrophorus electricus (electric eel) genome, fEleEle1, primary haplotype.</title>
        <authorList>
            <person name="Myers G."/>
            <person name="Meyer A."/>
            <person name="Fedrigo O."/>
            <person name="Formenti G."/>
            <person name="Rhie A."/>
            <person name="Tracey A."/>
            <person name="Sims Y."/>
            <person name="Jarvis E.D."/>
        </authorList>
    </citation>
    <scope>NUCLEOTIDE SEQUENCE [LARGE SCALE GENOMIC DNA]</scope>
</reference>
<dbReference type="InterPro" id="IPR050119">
    <property type="entry name" value="CCR1-9-like"/>
</dbReference>
<evidence type="ECO:0000256" key="13">
    <source>
        <dbReference type="RuleBase" id="RU000688"/>
    </source>
</evidence>
<proteinExistence type="inferred from homology"/>
<feature type="transmembrane region" description="Helical" evidence="14">
    <location>
        <begin position="63"/>
        <end position="84"/>
    </location>
</feature>
<evidence type="ECO:0000259" key="15">
    <source>
        <dbReference type="PROSITE" id="PS50262"/>
    </source>
</evidence>
<evidence type="ECO:0000256" key="12">
    <source>
        <dbReference type="ARBA" id="ARBA00023224"/>
    </source>
</evidence>
<evidence type="ECO:0000256" key="6">
    <source>
        <dbReference type="ARBA" id="ARBA00023040"/>
    </source>
</evidence>
<keyword evidence="5 14" id="KW-1133">Transmembrane helix</keyword>
<dbReference type="GO" id="GO:0007369">
    <property type="term" value="P:gastrulation"/>
    <property type="evidence" value="ECO:0007669"/>
    <property type="project" value="UniProtKB-KW"/>
</dbReference>
<dbReference type="PRINTS" id="PR00237">
    <property type="entry name" value="GPCRRHODOPSN"/>
</dbReference>
<dbReference type="STRING" id="8005.ENSEEEP00000028247"/>
<evidence type="ECO:0000313" key="16">
    <source>
        <dbReference type="Ensembl" id="ENSEEEP00000028247.2"/>
    </source>
</evidence>
<comment type="subcellular location">
    <subcellularLocation>
        <location evidence="1">Cell membrane</location>
    </subcellularLocation>
</comment>
<organism evidence="16 17">
    <name type="scientific">Electrophorus electricus</name>
    <name type="common">Electric eel</name>
    <name type="synonym">Gymnotus electricus</name>
    <dbReference type="NCBI Taxonomy" id="8005"/>
    <lineage>
        <taxon>Eukaryota</taxon>
        <taxon>Metazoa</taxon>
        <taxon>Chordata</taxon>
        <taxon>Craniata</taxon>
        <taxon>Vertebrata</taxon>
        <taxon>Euteleostomi</taxon>
        <taxon>Actinopterygii</taxon>
        <taxon>Neopterygii</taxon>
        <taxon>Teleostei</taxon>
        <taxon>Ostariophysi</taxon>
        <taxon>Gymnotiformes</taxon>
        <taxon>Gymnotoidei</taxon>
        <taxon>Gymnotidae</taxon>
        <taxon>Electrophorus</taxon>
    </lineage>
</organism>
<keyword evidence="11" id="KW-0306">Gastrulation</keyword>
<dbReference type="GO" id="GO:0019722">
    <property type="term" value="P:calcium-mediated signaling"/>
    <property type="evidence" value="ECO:0007669"/>
    <property type="project" value="TreeGrafter"/>
</dbReference>
<evidence type="ECO:0000256" key="14">
    <source>
        <dbReference type="SAM" id="Phobius"/>
    </source>
</evidence>
<evidence type="ECO:0000256" key="10">
    <source>
        <dbReference type="ARBA" id="ARBA00023180"/>
    </source>
</evidence>
<keyword evidence="4 13" id="KW-0812">Transmembrane</keyword>
<accession>A0A4W4FVV6</accession>
<reference evidence="16" key="5">
    <citation type="submission" date="2025-09" db="UniProtKB">
        <authorList>
            <consortium name="Ensembl"/>
        </authorList>
    </citation>
    <scope>IDENTIFICATION</scope>
</reference>
<dbReference type="Pfam" id="PF00001">
    <property type="entry name" value="7tm_1"/>
    <property type="match status" value="1"/>
</dbReference>
<dbReference type="GO" id="GO:0019957">
    <property type="term" value="F:C-C chemokine binding"/>
    <property type="evidence" value="ECO:0007669"/>
    <property type="project" value="TreeGrafter"/>
</dbReference>
<evidence type="ECO:0000256" key="5">
    <source>
        <dbReference type="ARBA" id="ARBA00022989"/>
    </source>
</evidence>
<dbReference type="GO" id="GO:0060182">
    <property type="term" value="F:apelin receptor activity"/>
    <property type="evidence" value="ECO:0007669"/>
    <property type="project" value="Ensembl"/>
</dbReference>
<reference evidence="17" key="1">
    <citation type="journal article" date="2014" name="Science">
        <title>Nonhuman genetics. Genomic basis for the convergent evolution of electric organs.</title>
        <authorList>
            <person name="Gallant J.R."/>
            <person name="Traeger L.L."/>
            <person name="Volkening J.D."/>
            <person name="Moffett H."/>
            <person name="Chen P.H."/>
            <person name="Novina C.D."/>
            <person name="Phillips G.N.Jr."/>
            <person name="Anand R."/>
            <person name="Wells G.B."/>
            <person name="Pinch M."/>
            <person name="Guth R."/>
            <person name="Unguez G.A."/>
            <person name="Albert J.S."/>
            <person name="Zakon H.H."/>
            <person name="Samanta M.P."/>
            <person name="Sussman M.R."/>
        </authorList>
    </citation>
    <scope>NUCLEOTIDE SEQUENCE [LARGE SCALE GENOMIC DNA]</scope>
</reference>
<keyword evidence="7 14" id="KW-0472">Membrane</keyword>
<dbReference type="GO" id="GO:0030593">
    <property type="term" value="P:neutrophil chemotaxis"/>
    <property type="evidence" value="ECO:0007669"/>
    <property type="project" value="TreeGrafter"/>
</dbReference>
<evidence type="ECO:0000256" key="7">
    <source>
        <dbReference type="ARBA" id="ARBA00023136"/>
    </source>
</evidence>
<dbReference type="InterPro" id="IPR000276">
    <property type="entry name" value="GPCR_Rhodpsn"/>
</dbReference>
<dbReference type="InterPro" id="IPR017452">
    <property type="entry name" value="GPCR_Rhodpsn_7TM"/>
</dbReference>
<dbReference type="PANTHER" id="PTHR10489:SF953">
    <property type="entry name" value="APELIN RECEPTOR"/>
    <property type="match status" value="1"/>
</dbReference>
<dbReference type="PRINTS" id="PR01157">
    <property type="entry name" value="P2YPURNOCPTR"/>
</dbReference>
<reference evidence="17" key="2">
    <citation type="journal article" date="2017" name="Sci. Adv.">
        <title>A tail of two voltages: Proteomic comparison of the three electric organs of the electric eel.</title>
        <authorList>
            <person name="Traeger L.L."/>
            <person name="Sabat G."/>
            <person name="Barrett-Wilt G.A."/>
            <person name="Wells G.B."/>
            <person name="Sussman M.R."/>
        </authorList>
    </citation>
    <scope>NUCLEOTIDE SEQUENCE [LARGE SCALE GENOMIC DNA]</scope>
</reference>
<evidence type="ECO:0000256" key="8">
    <source>
        <dbReference type="ARBA" id="ARBA00023157"/>
    </source>
</evidence>
<feature type="transmembrane region" description="Helical" evidence="14">
    <location>
        <begin position="250"/>
        <end position="269"/>
    </location>
</feature>
<dbReference type="GO" id="GO:0009897">
    <property type="term" value="C:external side of plasma membrane"/>
    <property type="evidence" value="ECO:0007669"/>
    <property type="project" value="TreeGrafter"/>
</dbReference>
<dbReference type="PROSITE" id="PS00237">
    <property type="entry name" value="G_PROTEIN_RECEP_F1_1"/>
    <property type="match status" value="1"/>
</dbReference>
<keyword evidence="12 13" id="KW-0807">Transducer</keyword>
<keyword evidence="10" id="KW-0325">Glycoprotein</keyword>
<name>A0A4W4FVV6_ELEEL</name>
<keyword evidence="17" id="KW-1185">Reference proteome</keyword>
<dbReference type="GO" id="GO:0007204">
    <property type="term" value="P:positive regulation of cytosolic calcium ion concentration"/>
    <property type="evidence" value="ECO:0007669"/>
    <property type="project" value="TreeGrafter"/>
</dbReference>
<feature type="transmembrane region" description="Helical" evidence="14">
    <location>
        <begin position="29"/>
        <end position="51"/>
    </location>
</feature>
<keyword evidence="9 13" id="KW-0675">Receptor</keyword>
<dbReference type="AlphaFoldDB" id="A0A4W4FVV6"/>
<keyword evidence="8" id="KW-1015">Disulfide bond</keyword>
<dbReference type="Proteomes" id="UP000314983">
    <property type="component" value="Chromosome 21"/>
</dbReference>
<evidence type="ECO:0000313" key="17">
    <source>
        <dbReference type="Proteomes" id="UP000314983"/>
    </source>
</evidence>
<dbReference type="OMA" id="LICYCSL"/>